<sequence>MGESAGAGSIVHHITAFGGKQDPLFQRAILQSAAYQPQYDRAGALEGVFQNFTNAAGCAGQGVACLRRASVDNLANANRLAIQNAVPGTFGFGPGSDGGWVRQLPVLEFASGNYWKDLQSLVVTHVSNET</sequence>
<accession>A0ACC3CSE4</accession>
<name>A0ACC3CSE4_9PEZI</name>
<comment type="caution">
    <text evidence="1">The sequence shown here is derived from an EMBL/GenBank/DDBJ whole genome shotgun (WGS) entry which is preliminary data.</text>
</comment>
<dbReference type="Proteomes" id="UP001186974">
    <property type="component" value="Unassembled WGS sequence"/>
</dbReference>
<protein>
    <submittedName>
        <fullName evidence="1">Uncharacterized protein</fullName>
    </submittedName>
</protein>
<dbReference type="EMBL" id="JAWDJW010012633">
    <property type="protein sequence ID" value="KAK3043956.1"/>
    <property type="molecule type" value="Genomic_DNA"/>
</dbReference>
<keyword evidence="2" id="KW-1185">Reference proteome</keyword>
<organism evidence="1 2">
    <name type="scientific">Coniosporium uncinatum</name>
    <dbReference type="NCBI Taxonomy" id="93489"/>
    <lineage>
        <taxon>Eukaryota</taxon>
        <taxon>Fungi</taxon>
        <taxon>Dikarya</taxon>
        <taxon>Ascomycota</taxon>
        <taxon>Pezizomycotina</taxon>
        <taxon>Dothideomycetes</taxon>
        <taxon>Dothideomycetes incertae sedis</taxon>
        <taxon>Coniosporium</taxon>
    </lineage>
</organism>
<gene>
    <name evidence="1" type="ORF">LTS18_002557</name>
</gene>
<evidence type="ECO:0000313" key="2">
    <source>
        <dbReference type="Proteomes" id="UP001186974"/>
    </source>
</evidence>
<feature type="non-terminal residue" evidence="1">
    <location>
        <position position="130"/>
    </location>
</feature>
<proteinExistence type="predicted"/>
<evidence type="ECO:0000313" key="1">
    <source>
        <dbReference type="EMBL" id="KAK3043956.1"/>
    </source>
</evidence>
<reference evidence="1" key="1">
    <citation type="submission" date="2024-09" db="EMBL/GenBank/DDBJ databases">
        <title>Black Yeasts Isolated from many extreme environments.</title>
        <authorList>
            <person name="Coleine C."/>
            <person name="Stajich J.E."/>
            <person name="Selbmann L."/>
        </authorList>
    </citation>
    <scope>NUCLEOTIDE SEQUENCE</scope>
    <source>
        <strain evidence="1">CCFEE 5737</strain>
    </source>
</reference>